<dbReference type="EMBL" id="CAJNIZ010006915">
    <property type="protein sequence ID" value="CAE7253589.1"/>
    <property type="molecule type" value="Genomic_DNA"/>
</dbReference>
<comment type="caution">
    <text evidence="1">The sequence shown here is derived from an EMBL/GenBank/DDBJ whole genome shotgun (WGS) entry which is preliminary data.</text>
</comment>
<name>A0A812LW81_SYMPI</name>
<gene>
    <name evidence="1" type="ORF">SPIL2461_LOCUS4991</name>
</gene>
<keyword evidence="2" id="KW-1185">Reference proteome</keyword>
<feature type="non-terminal residue" evidence="1">
    <location>
        <position position="1"/>
    </location>
</feature>
<evidence type="ECO:0000313" key="1">
    <source>
        <dbReference type="EMBL" id="CAE7253589.1"/>
    </source>
</evidence>
<accession>A0A812LW81</accession>
<organism evidence="1 2">
    <name type="scientific">Symbiodinium pilosum</name>
    <name type="common">Dinoflagellate</name>
    <dbReference type="NCBI Taxonomy" id="2952"/>
    <lineage>
        <taxon>Eukaryota</taxon>
        <taxon>Sar</taxon>
        <taxon>Alveolata</taxon>
        <taxon>Dinophyceae</taxon>
        <taxon>Suessiales</taxon>
        <taxon>Symbiodiniaceae</taxon>
        <taxon>Symbiodinium</taxon>
    </lineage>
</organism>
<dbReference type="AlphaFoldDB" id="A0A812LW81"/>
<reference evidence="1" key="1">
    <citation type="submission" date="2021-02" db="EMBL/GenBank/DDBJ databases">
        <authorList>
            <person name="Dougan E. K."/>
            <person name="Rhodes N."/>
            <person name="Thang M."/>
            <person name="Chan C."/>
        </authorList>
    </citation>
    <scope>NUCLEOTIDE SEQUENCE</scope>
</reference>
<dbReference type="Proteomes" id="UP000649617">
    <property type="component" value="Unassembled WGS sequence"/>
</dbReference>
<protein>
    <submittedName>
        <fullName evidence="1">Uncharacterized protein</fullName>
    </submittedName>
</protein>
<proteinExistence type="predicted"/>
<evidence type="ECO:0000313" key="2">
    <source>
        <dbReference type="Proteomes" id="UP000649617"/>
    </source>
</evidence>
<sequence length="78" mass="9044">ARLSIAERRIQAPPEYTLLMQLEDNAELINQYEEVLAHLEAEEAAAPMLSRLCLPLTRNWQAFKRTFWPPAGEIEFEC</sequence>